<accession>A0ABP8YRX3</accession>
<evidence type="ECO:0000313" key="1">
    <source>
        <dbReference type="EMBL" id="GAA4737067.1"/>
    </source>
</evidence>
<evidence type="ECO:0000313" key="2">
    <source>
        <dbReference type="Proteomes" id="UP001499882"/>
    </source>
</evidence>
<keyword evidence="2" id="KW-1185">Reference proteome</keyword>
<gene>
    <name evidence="1" type="ORF">GCM10023350_21270</name>
</gene>
<name>A0ABP8YRX3_9ACTN</name>
<dbReference type="EMBL" id="BAABKN010000014">
    <property type="protein sequence ID" value="GAA4737067.1"/>
    <property type="molecule type" value="Genomic_DNA"/>
</dbReference>
<dbReference type="RefSeq" id="WP_345526749.1">
    <property type="nucleotide sequence ID" value="NZ_BAABKN010000014.1"/>
</dbReference>
<dbReference type="Proteomes" id="UP001499882">
    <property type="component" value="Unassembled WGS sequence"/>
</dbReference>
<reference evidence="2" key="1">
    <citation type="journal article" date="2019" name="Int. J. Syst. Evol. Microbiol.">
        <title>The Global Catalogue of Microorganisms (GCM) 10K type strain sequencing project: providing services to taxonomists for standard genome sequencing and annotation.</title>
        <authorList>
            <consortium name="The Broad Institute Genomics Platform"/>
            <consortium name="The Broad Institute Genome Sequencing Center for Infectious Disease"/>
            <person name="Wu L."/>
            <person name="Ma J."/>
        </authorList>
    </citation>
    <scope>NUCLEOTIDE SEQUENCE [LARGE SCALE GENOMIC DNA]</scope>
    <source>
        <strain evidence="2">JCM 18532</strain>
    </source>
</reference>
<organism evidence="1 2">
    <name type="scientific">Nocardioides endophyticus</name>
    <dbReference type="NCBI Taxonomy" id="1353775"/>
    <lineage>
        <taxon>Bacteria</taxon>
        <taxon>Bacillati</taxon>
        <taxon>Actinomycetota</taxon>
        <taxon>Actinomycetes</taxon>
        <taxon>Propionibacteriales</taxon>
        <taxon>Nocardioidaceae</taxon>
        <taxon>Nocardioides</taxon>
    </lineage>
</organism>
<proteinExistence type="predicted"/>
<sequence>MSTIHMQRRQQWRAMSNEDKHQRLQAMRQQQQRQVEFEMLRLQTHVR</sequence>
<protein>
    <submittedName>
        <fullName evidence="1">Uncharacterized protein</fullName>
    </submittedName>
</protein>
<comment type="caution">
    <text evidence="1">The sequence shown here is derived from an EMBL/GenBank/DDBJ whole genome shotgun (WGS) entry which is preliminary data.</text>
</comment>